<feature type="domain" description="APS kinase" evidence="15">
    <location>
        <begin position="28"/>
        <end position="178"/>
    </location>
</feature>
<evidence type="ECO:0000256" key="12">
    <source>
        <dbReference type="ARBA" id="ARBA00031464"/>
    </source>
</evidence>
<dbReference type="NCBIfam" id="TIGR00455">
    <property type="entry name" value="apsK"/>
    <property type="match status" value="1"/>
</dbReference>
<keyword evidence="17" id="KW-1185">Reference proteome</keyword>
<evidence type="ECO:0000256" key="2">
    <source>
        <dbReference type="ARBA" id="ARBA00002632"/>
    </source>
</evidence>
<proteinExistence type="inferred from homology"/>
<name>A0ABW5PJN5_9BACL</name>
<evidence type="ECO:0000256" key="11">
    <source>
        <dbReference type="ARBA" id="ARBA00031393"/>
    </source>
</evidence>
<evidence type="ECO:0000256" key="3">
    <source>
        <dbReference type="ARBA" id="ARBA00004806"/>
    </source>
</evidence>
<reference evidence="17" key="1">
    <citation type="journal article" date="2019" name="Int. J. Syst. Evol. Microbiol.">
        <title>The Global Catalogue of Microorganisms (GCM) 10K type strain sequencing project: providing services to taxonomists for standard genome sequencing and annotation.</title>
        <authorList>
            <consortium name="The Broad Institute Genomics Platform"/>
            <consortium name="The Broad Institute Genome Sequencing Center for Infectious Disease"/>
            <person name="Wu L."/>
            <person name="Ma J."/>
        </authorList>
    </citation>
    <scope>NUCLEOTIDE SEQUENCE [LARGE SCALE GENOMIC DNA]</scope>
    <source>
        <strain evidence="17">KCTC 3950</strain>
    </source>
</reference>
<evidence type="ECO:0000259" key="15">
    <source>
        <dbReference type="Pfam" id="PF01583"/>
    </source>
</evidence>
<keyword evidence="9 13" id="KW-0067">ATP-binding</keyword>
<evidence type="ECO:0000313" key="17">
    <source>
        <dbReference type="Proteomes" id="UP001597541"/>
    </source>
</evidence>
<dbReference type="Gene3D" id="3.40.50.300">
    <property type="entry name" value="P-loop containing nucleotide triphosphate hydrolases"/>
    <property type="match status" value="1"/>
</dbReference>
<feature type="active site" description="Phosphoserine intermediate" evidence="13">
    <location>
        <position position="110"/>
    </location>
</feature>
<dbReference type="Proteomes" id="UP001597541">
    <property type="component" value="Unassembled WGS sequence"/>
</dbReference>
<sequence>MRFLRSENIFYNSASISQLDRQLLYSHKSCVLWLTGLSGSGKSTIAFELEKCLFMNKIKTYVLDGDNLRTGLNQNLGFSVDDRMENNRRIAEVAKLFIDAGIFTICASISPFREGRLLARQLFQPGRFFEIYIDCPVNECIRRDPKGLYSKAASGEISNFTGISASYEAPDRPDLVVKTDRLTIEESVQKIIQFINSNELI</sequence>
<evidence type="ECO:0000256" key="5">
    <source>
        <dbReference type="ARBA" id="ARBA00012121"/>
    </source>
</evidence>
<evidence type="ECO:0000256" key="13">
    <source>
        <dbReference type="HAMAP-Rule" id="MF_00065"/>
    </source>
</evidence>
<dbReference type="SUPFAM" id="SSF52540">
    <property type="entry name" value="P-loop containing nucleoside triphosphate hydrolases"/>
    <property type="match status" value="1"/>
</dbReference>
<dbReference type="PANTHER" id="PTHR11055">
    <property type="entry name" value="BIFUNCTIONAL 3'-PHOSPHOADENOSINE 5'-PHOSPHOSULFATE SYNTHASE"/>
    <property type="match status" value="1"/>
</dbReference>
<dbReference type="EMBL" id="JBHUME010000013">
    <property type="protein sequence ID" value="MFD2614764.1"/>
    <property type="molecule type" value="Genomic_DNA"/>
</dbReference>
<keyword evidence="6 13" id="KW-0808">Transferase</keyword>
<accession>A0ABW5PJN5</accession>
<evidence type="ECO:0000256" key="1">
    <source>
        <dbReference type="ARBA" id="ARBA00001823"/>
    </source>
</evidence>
<dbReference type="PANTHER" id="PTHR11055:SF1">
    <property type="entry name" value="PAPS SYNTHETASE, ISOFORM D"/>
    <property type="match status" value="1"/>
</dbReference>
<evidence type="ECO:0000256" key="14">
    <source>
        <dbReference type="RuleBase" id="RU004347"/>
    </source>
</evidence>
<keyword evidence="13" id="KW-0597">Phosphoprotein</keyword>
<evidence type="ECO:0000256" key="6">
    <source>
        <dbReference type="ARBA" id="ARBA00022679"/>
    </source>
</evidence>
<dbReference type="GO" id="GO:0004020">
    <property type="term" value="F:adenylylsulfate kinase activity"/>
    <property type="evidence" value="ECO:0007669"/>
    <property type="project" value="UniProtKB-EC"/>
</dbReference>
<comment type="similarity">
    <text evidence="4 13 14">Belongs to the APS kinase family.</text>
</comment>
<dbReference type="InterPro" id="IPR002891">
    <property type="entry name" value="APS"/>
</dbReference>
<gene>
    <name evidence="13 16" type="primary">cysC</name>
    <name evidence="16" type="ORF">ACFSUF_20325</name>
</gene>
<dbReference type="NCBIfam" id="NF004041">
    <property type="entry name" value="PRK05541.1"/>
    <property type="match status" value="1"/>
</dbReference>
<comment type="catalytic activity">
    <reaction evidence="1 13 14">
        <text>adenosine 5'-phosphosulfate + ATP = 3'-phosphoadenylyl sulfate + ADP + H(+)</text>
        <dbReference type="Rhea" id="RHEA:24152"/>
        <dbReference type="ChEBI" id="CHEBI:15378"/>
        <dbReference type="ChEBI" id="CHEBI:30616"/>
        <dbReference type="ChEBI" id="CHEBI:58243"/>
        <dbReference type="ChEBI" id="CHEBI:58339"/>
        <dbReference type="ChEBI" id="CHEBI:456216"/>
        <dbReference type="EC" id="2.7.1.25"/>
    </reaction>
</comment>
<evidence type="ECO:0000256" key="9">
    <source>
        <dbReference type="ARBA" id="ARBA00022840"/>
    </source>
</evidence>
<evidence type="ECO:0000256" key="4">
    <source>
        <dbReference type="ARBA" id="ARBA00007008"/>
    </source>
</evidence>
<evidence type="ECO:0000256" key="7">
    <source>
        <dbReference type="ARBA" id="ARBA00022741"/>
    </source>
</evidence>
<dbReference type="RefSeq" id="WP_377605992.1">
    <property type="nucleotide sequence ID" value="NZ_JBHUME010000013.1"/>
</dbReference>
<comment type="pathway">
    <text evidence="3 13 14">Sulfur metabolism; hydrogen sulfide biosynthesis; sulfite from sulfate: step 2/3.</text>
</comment>
<evidence type="ECO:0000256" key="10">
    <source>
        <dbReference type="ARBA" id="ARBA00029724"/>
    </source>
</evidence>
<comment type="caution">
    <text evidence="16">The sequence shown here is derived from an EMBL/GenBank/DDBJ whole genome shotgun (WGS) entry which is preliminary data.</text>
</comment>
<evidence type="ECO:0000313" key="16">
    <source>
        <dbReference type="EMBL" id="MFD2614764.1"/>
    </source>
</evidence>
<dbReference type="Pfam" id="PF01583">
    <property type="entry name" value="APS_kinase"/>
    <property type="match status" value="1"/>
</dbReference>
<keyword evidence="8 13" id="KW-0418">Kinase</keyword>
<dbReference type="InterPro" id="IPR059117">
    <property type="entry name" value="APS_kinase_dom"/>
</dbReference>
<organism evidence="16 17">
    <name type="scientific">Paenibacillus gansuensis</name>
    <dbReference type="NCBI Taxonomy" id="306542"/>
    <lineage>
        <taxon>Bacteria</taxon>
        <taxon>Bacillati</taxon>
        <taxon>Bacillota</taxon>
        <taxon>Bacilli</taxon>
        <taxon>Bacillales</taxon>
        <taxon>Paenibacillaceae</taxon>
        <taxon>Paenibacillus</taxon>
    </lineage>
</organism>
<keyword evidence="7 13" id="KW-0547">Nucleotide-binding</keyword>
<dbReference type="NCBIfam" id="NF003013">
    <property type="entry name" value="PRK03846.1"/>
    <property type="match status" value="1"/>
</dbReference>
<feature type="binding site" evidence="13">
    <location>
        <begin position="36"/>
        <end position="43"/>
    </location>
    <ligand>
        <name>ATP</name>
        <dbReference type="ChEBI" id="CHEBI:30616"/>
    </ligand>
</feature>
<comment type="function">
    <text evidence="2 13 14">Catalyzes the synthesis of activated sulfate.</text>
</comment>
<dbReference type="HAMAP" id="MF_00065">
    <property type="entry name" value="Adenylyl_sulf_kinase"/>
    <property type="match status" value="1"/>
</dbReference>
<protein>
    <recommendedName>
        <fullName evidence="5 13">Adenylyl-sulfate kinase</fullName>
        <ecNumber evidence="5 13">2.7.1.25</ecNumber>
    </recommendedName>
    <alternativeName>
        <fullName evidence="11 13">APS kinase</fullName>
    </alternativeName>
    <alternativeName>
        <fullName evidence="12 13">ATP adenosine-5'-phosphosulfate 3'-phosphotransferase</fullName>
    </alternativeName>
    <alternativeName>
        <fullName evidence="10 13">Adenosine-5'-phosphosulfate kinase</fullName>
    </alternativeName>
</protein>
<evidence type="ECO:0000256" key="8">
    <source>
        <dbReference type="ARBA" id="ARBA00022777"/>
    </source>
</evidence>
<dbReference type="CDD" id="cd02027">
    <property type="entry name" value="APSK"/>
    <property type="match status" value="1"/>
</dbReference>
<dbReference type="EC" id="2.7.1.25" evidence="5 13"/>
<dbReference type="InterPro" id="IPR027417">
    <property type="entry name" value="P-loop_NTPase"/>
</dbReference>